<organism evidence="1 2">
    <name type="scientific">Shinella kummerowiae</name>
    <dbReference type="NCBI Taxonomy" id="417745"/>
    <lineage>
        <taxon>Bacteria</taxon>
        <taxon>Pseudomonadati</taxon>
        <taxon>Pseudomonadota</taxon>
        <taxon>Alphaproteobacteria</taxon>
        <taxon>Hyphomicrobiales</taxon>
        <taxon>Rhizobiaceae</taxon>
        <taxon>Shinella</taxon>
    </lineage>
</organism>
<evidence type="ECO:0000313" key="2">
    <source>
        <dbReference type="Proteomes" id="UP000435802"/>
    </source>
</evidence>
<dbReference type="Proteomes" id="UP000435802">
    <property type="component" value="Unassembled WGS sequence"/>
</dbReference>
<protein>
    <submittedName>
        <fullName evidence="1">Uncharacterized protein</fullName>
    </submittedName>
</protein>
<proteinExistence type="predicted"/>
<name>A0A6N8SAI3_9HYPH</name>
<reference evidence="1 2" key="1">
    <citation type="submission" date="2019-12" db="EMBL/GenBank/DDBJ databases">
        <title>Shinella kummerowiae sp. nov., a symbiotic bacterium isolated from root nodules of the herbal legume Kummerowia stipulacea.</title>
        <authorList>
            <person name="Gao J."/>
        </authorList>
    </citation>
    <scope>NUCLEOTIDE SEQUENCE [LARGE SCALE GENOMIC DNA]</scope>
    <source>
        <strain evidence="1 2">CCBAU 25048</strain>
    </source>
</reference>
<dbReference type="RefSeq" id="WP_160859621.1">
    <property type="nucleotide sequence ID" value="NZ_WUMK01000004.1"/>
</dbReference>
<dbReference type="EMBL" id="WUMK01000004">
    <property type="protein sequence ID" value="MXN46074.1"/>
    <property type="molecule type" value="Genomic_DNA"/>
</dbReference>
<keyword evidence="2" id="KW-1185">Reference proteome</keyword>
<sequence>MNGYAAYPVKRGLGWWCMLRLARDARPHPVMEKGAKPKVFNSAGEAWEEAAKHLLAYMNGHEIRGERFDGRSTYRDEVDRVFFQPRPAEGERKAVRA</sequence>
<gene>
    <name evidence="1" type="ORF">GR138_12825</name>
</gene>
<dbReference type="OrthoDB" id="8372454at2"/>
<dbReference type="AlphaFoldDB" id="A0A6N8SAI3"/>
<accession>A0A6N8SAI3</accession>
<evidence type="ECO:0000313" key="1">
    <source>
        <dbReference type="EMBL" id="MXN46074.1"/>
    </source>
</evidence>
<comment type="caution">
    <text evidence="1">The sequence shown here is derived from an EMBL/GenBank/DDBJ whole genome shotgun (WGS) entry which is preliminary data.</text>
</comment>